<dbReference type="InterPro" id="IPR001753">
    <property type="entry name" value="Enoyl-CoA_hydra/iso"/>
</dbReference>
<dbReference type="EMBL" id="UOEI01000196">
    <property type="protein sequence ID" value="VAV97017.1"/>
    <property type="molecule type" value="Genomic_DNA"/>
</dbReference>
<protein>
    <submittedName>
        <fullName evidence="1">Enoyl-CoA hydratase</fullName>
        <ecNumber evidence="1">4.2.1.17</ecNumber>
    </submittedName>
</protein>
<dbReference type="Pfam" id="PF00378">
    <property type="entry name" value="ECH_1"/>
    <property type="match status" value="1"/>
</dbReference>
<dbReference type="InterPro" id="IPR029045">
    <property type="entry name" value="ClpP/crotonase-like_dom_sf"/>
</dbReference>
<gene>
    <name evidence="1" type="ORF">MNBD_ACTINO01-2033</name>
</gene>
<dbReference type="EC" id="4.2.1.17" evidence="1"/>
<dbReference type="Gene3D" id="1.10.12.10">
    <property type="entry name" value="Lyase 2-enoyl-coa Hydratase, Chain A, domain 2"/>
    <property type="match status" value="1"/>
</dbReference>
<keyword evidence="1" id="KW-0456">Lyase</keyword>
<sequence length="261" mass="28529">MLEGYQRLRFEMPVPGVLEVIISDPDRMNALDAVGHKEIAYVWRDIAELDDVRAVLLRGDGKAFSAGGSFDMIEDMMGDAEATARMFEEARALVTNLVEFPKPIVSAIHGPAVGAGLVAALLADIPIAARSARILDGHVKLGVTAGDHAAMVWPLLVGMAKAKYYLLTNEPLSGEEAERIGLVAKVVDDDELYDTALGIARSLADGPGWATRWTKLALNEWYRQAMPAFDASLALEMLSFFHPDAREGLDALLEKRSPRWR</sequence>
<dbReference type="InterPro" id="IPR018376">
    <property type="entry name" value="Enoyl-CoA_hyd/isom_CS"/>
</dbReference>
<organism evidence="1">
    <name type="scientific">hydrothermal vent metagenome</name>
    <dbReference type="NCBI Taxonomy" id="652676"/>
    <lineage>
        <taxon>unclassified sequences</taxon>
        <taxon>metagenomes</taxon>
        <taxon>ecological metagenomes</taxon>
    </lineage>
</organism>
<dbReference type="InterPro" id="IPR014748">
    <property type="entry name" value="Enoyl-CoA_hydra_C"/>
</dbReference>
<dbReference type="AlphaFoldDB" id="A0A3B0RXC6"/>
<dbReference type="GO" id="GO:0004300">
    <property type="term" value="F:enoyl-CoA hydratase activity"/>
    <property type="evidence" value="ECO:0007669"/>
    <property type="project" value="UniProtKB-EC"/>
</dbReference>
<dbReference type="NCBIfam" id="NF005595">
    <property type="entry name" value="PRK07327.1"/>
    <property type="match status" value="1"/>
</dbReference>
<name>A0A3B0RXC6_9ZZZZ</name>
<dbReference type="SUPFAM" id="SSF52096">
    <property type="entry name" value="ClpP/crotonase"/>
    <property type="match status" value="1"/>
</dbReference>
<dbReference type="CDD" id="cd06558">
    <property type="entry name" value="crotonase-like"/>
    <property type="match status" value="1"/>
</dbReference>
<dbReference type="PANTHER" id="PTHR43459:SF3">
    <property type="entry name" value="ENOYL-COA HYDRATASE ECHA15 (ENOYL HYDRASE) (UNSATURATED ACYL-COA HYDRATASE) (CROTONASE)-RELATED"/>
    <property type="match status" value="1"/>
</dbReference>
<dbReference type="PROSITE" id="PS00166">
    <property type="entry name" value="ENOYL_COA_HYDRATASE"/>
    <property type="match status" value="1"/>
</dbReference>
<accession>A0A3B0RXC6</accession>
<evidence type="ECO:0000313" key="1">
    <source>
        <dbReference type="EMBL" id="VAV97017.1"/>
    </source>
</evidence>
<dbReference type="PANTHER" id="PTHR43459">
    <property type="entry name" value="ENOYL-COA HYDRATASE"/>
    <property type="match status" value="1"/>
</dbReference>
<dbReference type="Gene3D" id="3.90.226.10">
    <property type="entry name" value="2-enoyl-CoA Hydratase, Chain A, domain 1"/>
    <property type="match status" value="1"/>
</dbReference>
<reference evidence="1" key="1">
    <citation type="submission" date="2018-06" db="EMBL/GenBank/DDBJ databases">
        <authorList>
            <person name="Zhirakovskaya E."/>
        </authorList>
    </citation>
    <scope>NUCLEOTIDE SEQUENCE</scope>
</reference>
<proteinExistence type="predicted"/>